<name>A0A654LZ93_9ARCH</name>
<sequence length="175" mass="20967">MMPTKGYATIGLKPSILNKLQNSTDEYYPGMFLPSALIIMMNEIKRGHYSVEMHNLKVDFSGVYTSLTIRMDVKTWLKENYEIHKEDYMRRYKLKNFTQFAGIFMINVFESKAKTNKFIIRLKEADFLWLEEEYEKRKEDYKKQFGTIDFDKFADLFIKELFEKLNQAKKILTMD</sequence>
<protein>
    <submittedName>
        <fullName evidence="1">Uncharacterized protein</fullName>
    </submittedName>
</protein>
<gene>
    <name evidence="1" type="ORF">NMY3_01387</name>
</gene>
<proteinExistence type="predicted"/>
<evidence type="ECO:0000313" key="1">
    <source>
        <dbReference type="EMBL" id="ALI35591.1"/>
    </source>
</evidence>
<organism evidence="1 2">
    <name type="scientific">Candidatus Nitrosocosmicus oleophilus</name>
    <dbReference type="NCBI Taxonomy" id="1353260"/>
    <lineage>
        <taxon>Archaea</taxon>
        <taxon>Nitrososphaerota</taxon>
        <taxon>Nitrososphaeria</taxon>
        <taxon>Nitrososphaerales</taxon>
        <taxon>Nitrososphaeraceae</taxon>
        <taxon>Candidatus Nitrosocosmicus</taxon>
    </lineage>
</organism>
<reference evidence="2" key="1">
    <citation type="submission" date="2015-10" db="EMBL/GenBank/DDBJ databases">
        <title>Niche specialization of a soil ammonia-oxidizing archaeon, Candidatus Nitrosocosmicus oleophilus.</title>
        <authorList>
            <person name="Jung M.-Y."/>
            <person name="Rhee S.-K."/>
        </authorList>
    </citation>
    <scope>NUCLEOTIDE SEQUENCE [LARGE SCALE GENOMIC DNA]</scope>
    <source>
        <strain evidence="2">MY3</strain>
    </source>
</reference>
<dbReference type="KEGG" id="taa:NMY3_01387"/>
<evidence type="ECO:0000313" key="2">
    <source>
        <dbReference type="Proteomes" id="UP000058925"/>
    </source>
</evidence>
<dbReference type="Proteomes" id="UP000058925">
    <property type="component" value="Chromosome"/>
</dbReference>
<dbReference type="EMBL" id="CP012850">
    <property type="protein sequence ID" value="ALI35591.1"/>
    <property type="molecule type" value="Genomic_DNA"/>
</dbReference>
<dbReference type="AlphaFoldDB" id="A0A654LZ93"/>
<dbReference type="GeneID" id="60421447"/>
<accession>A0A654LZ93</accession>
<keyword evidence="2" id="KW-1185">Reference proteome</keyword>
<dbReference type="RefSeq" id="WP_231100358.1">
    <property type="nucleotide sequence ID" value="NZ_CP012850.1"/>
</dbReference>